<dbReference type="EMBL" id="JALLAZ020000104">
    <property type="protein sequence ID" value="KAL3803904.1"/>
    <property type="molecule type" value="Genomic_DNA"/>
</dbReference>
<protein>
    <submittedName>
        <fullName evidence="1">Uncharacterized protein</fullName>
    </submittedName>
</protein>
<comment type="caution">
    <text evidence="1">The sequence shown here is derived from an EMBL/GenBank/DDBJ whole genome shotgun (WGS) entry which is preliminary data.</text>
</comment>
<organism evidence="1 2">
    <name type="scientific">Stephanodiscus triporus</name>
    <dbReference type="NCBI Taxonomy" id="2934178"/>
    <lineage>
        <taxon>Eukaryota</taxon>
        <taxon>Sar</taxon>
        <taxon>Stramenopiles</taxon>
        <taxon>Ochrophyta</taxon>
        <taxon>Bacillariophyta</taxon>
        <taxon>Coscinodiscophyceae</taxon>
        <taxon>Thalassiosirophycidae</taxon>
        <taxon>Stephanodiscales</taxon>
        <taxon>Stephanodiscaceae</taxon>
        <taxon>Stephanodiscus</taxon>
    </lineage>
</organism>
<evidence type="ECO:0000313" key="2">
    <source>
        <dbReference type="Proteomes" id="UP001530315"/>
    </source>
</evidence>
<keyword evidence="2" id="KW-1185">Reference proteome</keyword>
<reference evidence="1 2" key="1">
    <citation type="submission" date="2024-10" db="EMBL/GenBank/DDBJ databases">
        <title>Updated reference genomes for cyclostephanoid diatoms.</title>
        <authorList>
            <person name="Roberts W.R."/>
            <person name="Alverson A.J."/>
        </authorList>
    </citation>
    <scope>NUCLEOTIDE SEQUENCE [LARGE SCALE GENOMIC DNA]</scope>
    <source>
        <strain evidence="1 2">AJA276-08</strain>
    </source>
</reference>
<dbReference type="Proteomes" id="UP001530315">
    <property type="component" value="Unassembled WGS sequence"/>
</dbReference>
<name>A0ABD3QU64_9STRA</name>
<sequence length="177" mass="20670">MDSLHDASVKVAQASFIVSIQFLTMSPKKATATQSKNKKQKLDMPTLTDEEKRVILIQYEKENECDDAESLFTEYLKFIAIKIREKDTDDKRAAPSKMIDEMWHAHILSTKEYFAFCDRHNDGDYLHHDPTMVDVPSRYRLTMIRYIEMFGDLYSRLIWPPPVEEYNSEYSEDPGCG</sequence>
<dbReference type="AlphaFoldDB" id="A0ABD3QU64"/>
<accession>A0ABD3QU64</accession>
<gene>
    <name evidence="1" type="ORF">ACHAW5_010674</name>
</gene>
<proteinExistence type="predicted"/>
<evidence type="ECO:0000313" key="1">
    <source>
        <dbReference type="EMBL" id="KAL3803904.1"/>
    </source>
</evidence>